<accession>A0A481Z8X7</accession>
<dbReference type="EMBL" id="MK500546">
    <property type="protein sequence ID" value="QBK91559.1"/>
    <property type="molecule type" value="Genomic_DNA"/>
</dbReference>
<sequence length="87" mass="10426">MDLEQTIEIIVTLATRAIYYIESNEMVTKNTLIDKMEEWSDNFFGWLEAYENSEEFFNKMNEIDKITEFVLSCLYNKYQIVELDSMV</sequence>
<reference evidence="1" key="1">
    <citation type="journal article" date="2019" name="MBio">
        <title>Virus Genomes from Deep Sea Sediments Expand the Ocean Megavirome and Support Independent Origins of Viral Gigantism.</title>
        <authorList>
            <person name="Backstrom D."/>
            <person name="Yutin N."/>
            <person name="Jorgensen S.L."/>
            <person name="Dharamshi J."/>
            <person name="Homa F."/>
            <person name="Zaremba-Niedwiedzka K."/>
            <person name="Spang A."/>
            <person name="Wolf Y.I."/>
            <person name="Koonin E.V."/>
            <person name="Ettema T.J."/>
        </authorList>
    </citation>
    <scope>NUCLEOTIDE SEQUENCE</scope>
</reference>
<evidence type="ECO:0000313" key="1">
    <source>
        <dbReference type="EMBL" id="QBK91559.1"/>
    </source>
</evidence>
<proteinExistence type="predicted"/>
<gene>
    <name evidence="1" type="ORF">LCPAC302_01790</name>
</gene>
<name>A0A481Z8X7_9VIRU</name>
<organism evidence="1">
    <name type="scientific">Pithovirus LCPAC302</name>
    <dbReference type="NCBI Taxonomy" id="2506593"/>
    <lineage>
        <taxon>Viruses</taxon>
        <taxon>Pithoviruses</taxon>
    </lineage>
</organism>
<protein>
    <submittedName>
        <fullName evidence="1">Uncharacterized protein</fullName>
    </submittedName>
</protein>